<evidence type="ECO:0000256" key="7">
    <source>
        <dbReference type="ARBA" id="ARBA00022777"/>
    </source>
</evidence>
<dbReference type="CDD" id="cd00483">
    <property type="entry name" value="HPPK"/>
    <property type="match status" value="1"/>
</dbReference>
<dbReference type="InterPro" id="IPR035907">
    <property type="entry name" value="Hppk_sf"/>
</dbReference>
<dbReference type="InterPro" id="IPR027417">
    <property type="entry name" value="P-loop_NTPase"/>
</dbReference>
<dbReference type="InterPro" id="IPR000550">
    <property type="entry name" value="Hppk"/>
</dbReference>
<dbReference type="SUPFAM" id="SSF55083">
    <property type="entry name" value="6-hydroxymethyl-7,8-dihydropterin pyrophosphokinase, HPPK"/>
    <property type="match status" value="1"/>
</dbReference>
<dbReference type="InterPro" id="IPR031314">
    <property type="entry name" value="DNK_dom"/>
</dbReference>
<evidence type="ECO:0000259" key="14">
    <source>
        <dbReference type="Pfam" id="PF01712"/>
    </source>
</evidence>
<evidence type="ECO:0000256" key="9">
    <source>
        <dbReference type="ARBA" id="ARBA00022909"/>
    </source>
</evidence>
<keyword evidence="7" id="KW-0418">Kinase</keyword>
<evidence type="ECO:0000256" key="11">
    <source>
        <dbReference type="ARBA" id="ARBA00029766"/>
    </source>
</evidence>
<evidence type="ECO:0000256" key="5">
    <source>
        <dbReference type="ARBA" id="ARBA00022679"/>
    </source>
</evidence>
<organism evidence="15 16">
    <name type="scientific">Flavobacterium gyeonganense</name>
    <dbReference type="NCBI Taxonomy" id="1310418"/>
    <lineage>
        <taxon>Bacteria</taxon>
        <taxon>Pseudomonadati</taxon>
        <taxon>Bacteroidota</taxon>
        <taxon>Flavobacteriia</taxon>
        <taxon>Flavobacteriales</taxon>
        <taxon>Flavobacteriaceae</taxon>
        <taxon>Flavobacterium</taxon>
    </lineage>
</organism>
<evidence type="ECO:0000256" key="6">
    <source>
        <dbReference type="ARBA" id="ARBA00022741"/>
    </source>
</evidence>
<dbReference type="CDD" id="cd01673">
    <property type="entry name" value="dNK"/>
    <property type="match status" value="1"/>
</dbReference>
<dbReference type="RefSeq" id="WP_379680261.1">
    <property type="nucleotide sequence ID" value="NZ_JBHMFE010000014.1"/>
</dbReference>
<evidence type="ECO:0000256" key="8">
    <source>
        <dbReference type="ARBA" id="ARBA00022840"/>
    </source>
</evidence>
<evidence type="ECO:0000259" key="13">
    <source>
        <dbReference type="Pfam" id="PF01288"/>
    </source>
</evidence>
<evidence type="ECO:0000256" key="12">
    <source>
        <dbReference type="ARBA" id="ARBA00033413"/>
    </source>
</evidence>
<keyword evidence="6" id="KW-0547">Nucleotide-binding</keyword>
<dbReference type="EMBL" id="JBHMFE010000014">
    <property type="protein sequence ID" value="MFB9108791.1"/>
    <property type="molecule type" value="Genomic_DNA"/>
</dbReference>
<reference evidence="15 16" key="1">
    <citation type="submission" date="2024-09" db="EMBL/GenBank/DDBJ databases">
        <authorList>
            <person name="Sun Q."/>
            <person name="Mori K."/>
        </authorList>
    </citation>
    <scope>NUCLEOTIDE SEQUENCE [LARGE SCALE GENOMIC DNA]</scope>
    <source>
        <strain evidence="15 16">CECT 8365</strain>
    </source>
</reference>
<keyword evidence="5 15" id="KW-0808">Transferase</keyword>
<feature type="domain" description="7,8-dihydro-6-hydroxymethylpterin-pyrophosphokinase" evidence="13">
    <location>
        <begin position="8"/>
        <end position="134"/>
    </location>
</feature>
<dbReference type="Pfam" id="PF01288">
    <property type="entry name" value="HPPK"/>
    <property type="match status" value="1"/>
</dbReference>
<dbReference type="PANTHER" id="PTHR43071">
    <property type="entry name" value="2-AMINO-4-HYDROXY-6-HYDROXYMETHYLDIHYDROPTERIDINE PYROPHOSPHOKINASE"/>
    <property type="match status" value="1"/>
</dbReference>
<dbReference type="Gene3D" id="3.30.70.560">
    <property type="entry name" value="7,8-Dihydro-6-hydroxymethylpterin-pyrophosphokinase HPPK"/>
    <property type="match status" value="1"/>
</dbReference>
<dbReference type="Proteomes" id="UP001589562">
    <property type="component" value="Unassembled WGS sequence"/>
</dbReference>
<evidence type="ECO:0000313" key="16">
    <source>
        <dbReference type="Proteomes" id="UP001589562"/>
    </source>
</evidence>
<dbReference type="NCBIfam" id="TIGR01498">
    <property type="entry name" value="folK"/>
    <property type="match status" value="1"/>
</dbReference>
<evidence type="ECO:0000256" key="1">
    <source>
        <dbReference type="ARBA" id="ARBA00005051"/>
    </source>
</evidence>
<sequence length="385" mass="44993">MKSQHQVVLSIGSNQGNRLDNIESCINFIHQEVGTVIKVSKLYETPAWGFESDAFYNCALLLHSNSSAQKILSQVLKVEKKLGRIRSDHQGYQSRIIDIDLIVFDDRIIETEKLQIPHPLMQNRKFVLLPMQDLELNWKHPVLQKTVSELVAITPDDSVCTVVQDLKNPLEEIPLEQFNYIAFEGNIGAGKTTLVQKIAEDFNAKTVLERFADNPFLPKFYKDQNRYAFPLEMSFLADRYQQLSDDLAQFDLFKDFVIADYHIFKSLIFAKITLAEDEYRLYRNLFDIIYKEMPKPDLYVYLYQNTTRLLHNIRKRGRSYEQNIPADYLDKINNGYLEYIKSQTDLNVLIIDVSDRDFVKKHEDYLFILNEIQRVIGKSENVSIR</sequence>
<proteinExistence type="inferred from homology"/>
<feature type="domain" description="Deoxynucleoside kinase" evidence="14">
    <location>
        <begin position="181"/>
        <end position="376"/>
    </location>
</feature>
<dbReference type="EC" id="2.7.6.3" evidence="3"/>
<keyword evidence="9" id="KW-0289">Folate biosynthesis</keyword>
<keyword evidence="16" id="KW-1185">Reference proteome</keyword>
<comment type="caution">
    <text evidence="15">The sequence shown here is derived from an EMBL/GenBank/DDBJ whole genome shotgun (WGS) entry which is preliminary data.</text>
</comment>
<evidence type="ECO:0000313" key="15">
    <source>
        <dbReference type="EMBL" id="MFB9108791.1"/>
    </source>
</evidence>
<comment type="similarity">
    <text evidence="2">Belongs to the HPPK family.</text>
</comment>
<gene>
    <name evidence="15" type="primary">folK</name>
    <name evidence="15" type="ORF">ACFFVK_09400</name>
</gene>
<name>A0ABV5HBG9_9FLAO</name>
<dbReference type="Pfam" id="PF01712">
    <property type="entry name" value="dNK"/>
    <property type="match status" value="1"/>
</dbReference>
<evidence type="ECO:0000256" key="10">
    <source>
        <dbReference type="ARBA" id="ARBA00029409"/>
    </source>
</evidence>
<evidence type="ECO:0000256" key="3">
    <source>
        <dbReference type="ARBA" id="ARBA00013253"/>
    </source>
</evidence>
<accession>A0ABV5HBG9</accession>
<comment type="pathway">
    <text evidence="1">Cofactor biosynthesis; tetrahydrofolate biosynthesis; 2-amino-4-hydroxy-6-hydroxymethyl-7,8-dihydropteridine diphosphate from 7,8-dihydroneopterin triphosphate: step 4/4.</text>
</comment>
<dbReference type="Gene3D" id="3.40.50.300">
    <property type="entry name" value="P-loop containing nucleotide triphosphate hydrolases"/>
    <property type="match status" value="1"/>
</dbReference>
<evidence type="ECO:0000256" key="2">
    <source>
        <dbReference type="ARBA" id="ARBA00005810"/>
    </source>
</evidence>
<protein>
    <recommendedName>
        <fullName evidence="4">2-amino-4-hydroxy-6-hydroxymethyldihydropteridine pyrophosphokinase</fullName>
        <ecNumber evidence="3">2.7.6.3</ecNumber>
    </recommendedName>
    <alternativeName>
        <fullName evidence="11">6-hydroxymethyl-7,8-dihydropterin pyrophosphokinase</fullName>
    </alternativeName>
    <alternativeName>
        <fullName evidence="12">7,8-dihydro-6-hydroxymethylpterin-pyrophosphokinase</fullName>
    </alternativeName>
</protein>
<comment type="function">
    <text evidence="10">Catalyzes the transfer of pyrophosphate from adenosine triphosphate (ATP) to 6-hydroxymethyl-7,8-dihydropterin, an enzymatic step in folate biosynthesis pathway.</text>
</comment>
<dbReference type="PANTHER" id="PTHR43071:SF1">
    <property type="entry name" value="2-AMINO-4-HYDROXY-6-HYDROXYMETHYLDIHYDROPTERIDINE PYROPHOSPHOKINASE"/>
    <property type="match status" value="1"/>
</dbReference>
<evidence type="ECO:0000256" key="4">
    <source>
        <dbReference type="ARBA" id="ARBA00016218"/>
    </source>
</evidence>
<dbReference type="GO" id="GO:0003848">
    <property type="term" value="F:2-amino-4-hydroxy-6-hydroxymethyldihydropteridine diphosphokinase activity"/>
    <property type="evidence" value="ECO:0007669"/>
    <property type="project" value="UniProtKB-EC"/>
</dbReference>
<keyword evidence="8" id="KW-0067">ATP-binding</keyword>
<dbReference type="SUPFAM" id="SSF52540">
    <property type="entry name" value="P-loop containing nucleoside triphosphate hydrolases"/>
    <property type="match status" value="1"/>
</dbReference>